<organism evidence="1">
    <name type="scientific">uncultured Caudovirales phage</name>
    <dbReference type="NCBI Taxonomy" id="2100421"/>
    <lineage>
        <taxon>Viruses</taxon>
        <taxon>Duplodnaviria</taxon>
        <taxon>Heunggongvirae</taxon>
        <taxon>Uroviricota</taxon>
        <taxon>Caudoviricetes</taxon>
        <taxon>Peduoviridae</taxon>
        <taxon>Maltschvirus</taxon>
        <taxon>Maltschvirus maltsch</taxon>
    </lineage>
</organism>
<reference evidence="1" key="1">
    <citation type="submission" date="2020-05" db="EMBL/GenBank/DDBJ databases">
        <authorList>
            <person name="Chiriac C."/>
            <person name="Salcher M."/>
            <person name="Ghai R."/>
            <person name="Kavagutti S V."/>
        </authorList>
    </citation>
    <scope>NUCLEOTIDE SEQUENCE</scope>
</reference>
<accession>A0A6J5T4J0</accession>
<sequence length="61" mass="7344">MVNNMKYKMITFKWDNLNYIGYIELSEVYKNSDRLTKMDCLKDILHILTKEYNSLFSDGIK</sequence>
<gene>
    <name evidence="1" type="ORF">UFOVP1655_134</name>
</gene>
<evidence type="ECO:0000313" key="1">
    <source>
        <dbReference type="EMBL" id="CAB4222559.1"/>
    </source>
</evidence>
<proteinExistence type="predicted"/>
<dbReference type="EMBL" id="LR797523">
    <property type="protein sequence ID" value="CAB4222559.1"/>
    <property type="molecule type" value="Genomic_DNA"/>
</dbReference>
<name>A0A6J5T4J0_9CAUD</name>
<protein>
    <submittedName>
        <fullName evidence="1">Uncharacterized protein</fullName>
    </submittedName>
</protein>